<dbReference type="GO" id="GO:0005886">
    <property type="term" value="C:plasma membrane"/>
    <property type="evidence" value="ECO:0007669"/>
    <property type="project" value="UniProtKB-SubCell"/>
</dbReference>
<keyword evidence="15" id="KW-1185">Reference proteome</keyword>
<keyword evidence="2 13" id="KW-0813">Transport</keyword>
<dbReference type="GO" id="GO:0062054">
    <property type="term" value="F:fluoride channel activity"/>
    <property type="evidence" value="ECO:0007669"/>
    <property type="project" value="UniProtKB-UniRule"/>
</dbReference>
<sequence length="125" mass="13033">MYLSIIAVGLGGGLGSLLRWVLGLRLNAIFPNLPLGTFAANVIAGYIIGVAVAFFARYPDLSVEWRLFIITGLMGGLSTFSTFSAEVVAHLQQGRLGWALAEIAIHVSASLLMTALGIATVAAAS</sequence>
<evidence type="ECO:0000256" key="6">
    <source>
        <dbReference type="ARBA" id="ARBA00022989"/>
    </source>
</evidence>
<dbReference type="AlphaFoldDB" id="A0A158AFP7"/>
<reference evidence="14" key="1">
    <citation type="submission" date="2016-01" db="EMBL/GenBank/DDBJ databases">
        <authorList>
            <person name="Peeters C."/>
        </authorList>
    </citation>
    <scope>NUCLEOTIDE SEQUENCE</scope>
    <source>
        <strain evidence="14">LMG 29321</strain>
    </source>
</reference>
<feature type="binding site" evidence="13">
    <location>
        <position position="78"/>
    </location>
    <ligand>
        <name>Na(+)</name>
        <dbReference type="ChEBI" id="CHEBI:29101"/>
        <note>structural</note>
    </ligand>
</feature>
<evidence type="ECO:0000256" key="4">
    <source>
        <dbReference type="ARBA" id="ARBA00022519"/>
    </source>
</evidence>
<evidence type="ECO:0000256" key="1">
    <source>
        <dbReference type="ARBA" id="ARBA00004651"/>
    </source>
</evidence>
<protein>
    <recommendedName>
        <fullName evidence="13">Fluoride-specific ion channel FluC</fullName>
    </recommendedName>
</protein>
<comment type="function">
    <text evidence="13">Fluoride-specific ion channel. Important for reducing fluoride concentration in the cell, thus reducing its toxicity.</text>
</comment>
<organism evidence="14 15">
    <name type="scientific">Caballeronia calidae</name>
    <dbReference type="NCBI Taxonomy" id="1777139"/>
    <lineage>
        <taxon>Bacteria</taxon>
        <taxon>Pseudomonadati</taxon>
        <taxon>Pseudomonadota</taxon>
        <taxon>Betaproteobacteria</taxon>
        <taxon>Burkholderiales</taxon>
        <taxon>Burkholderiaceae</taxon>
        <taxon>Caballeronia</taxon>
    </lineage>
</organism>
<dbReference type="RefSeq" id="WP_062603859.1">
    <property type="nucleotide sequence ID" value="NZ_FCOX02000005.1"/>
</dbReference>
<evidence type="ECO:0000256" key="2">
    <source>
        <dbReference type="ARBA" id="ARBA00022448"/>
    </source>
</evidence>
<feature type="binding site" evidence="13">
    <location>
        <position position="75"/>
    </location>
    <ligand>
        <name>Na(+)</name>
        <dbReference type="ChEBI" id="CHEBI:29101"/>
        <note>structural</note>
    </ligand>
</feature>
<keyword evidence="7 13" id="KW-0915">Sodium</keyword>
<dbReference type="PANTHER" id="PTHR28259:SF1">
    <property type="entry name" value="FLUORIDE EXPORT PROTEIN 1-RELATED"/>
    <property type="match status" value="1"/>
</dbReference>
<dbReference type="Proteomes" id="UP000071859">
    <property type="component" value="Unassembled WGS sequence"/>
</dbReference>
<comment type="subcellular location">
    <subcellularLocation>
        <location evidence="1 13">Cell membrane</location>
        <topology evidence="1 13">Multi-pass membrane protein</topology>
    </subcellularLocation>
</comment>
<comment type="caution">
    <text evidence="14">The sequence shown here is derived from an EMBL/GenBank/DDBJ whole genome shotgun (WGS) entry which is preliminary data.</text>
</comment>
<dbReference type="OrthoDB" id="9806299at2"/>
<evidence type="ECO:0000256" key="12">
    <source>
        <dbReference type="ARBA" id="ARBA00035585"/>
    </source>
</evidence>
<dbReference type="GO" id="GO:0046872">
    <property type="term" value="F:metal ion binding"/>
    <property type="evidence" value="ECO:0007669"/>
    <property type="project" value="UniProtKB-KW"/>
</dbReference>
<accession>A0A158AFP7</accession>
<keyword evidence="9 13" id="KW-0472">Membrane</keyword>
<keyword evidence="10 13" id="KW-0407">Ion channel</keyword>
<evidence type="ECO:0000256" key="5">
    <source>
        <dbReference type="ARBA" id="ARBA00022692"/>
    </source>
</evidence>
<feature type="transmembrane region" description="Helical" evidence="13">
    <location>
        <begin position="67"/>
        <end position="91"/>
    </location>
</feature>
<evidence type="ECO:0000256" key="8">
    <source>
        <dbReference type="ARBA" id="ARBA00023065"/>
    </source>
</evidence>
<dbReference type="HAMAP" id="MF_00454">
    <property type="entry name" value="FluC"/>
    <property type="match status" value="1"/>
</dbReference>
<proteinExistence type="inferred from homology"/>
<keyword evidence="13" id="KW-0479">Metal-binding</keyword>
<dbReference type="InterPro" id="IPR003691">
    <property type="entry name" value="FluC"/>
</dbReference>
<evidence type="ECO:0000256" key="13">
    <source>
        <dbReference type="HAMAP-Rule" id="MF_00454"/>
    </source>
</evidence>
<comment type="activity regulation">
    <text evidence="13">Na(+) is not transported, but it plays an essential structural role and its presence is essential for fluoride channel function.</text>
</comment>
<evidence type="ECO:0000256" key="10">
    <source>
        <dbReference type="ARBA" id="ARBA00023303"/>
    </source>
</evidence>
<dbReference type="GO" id="GO:0140114">
    <property type="term" value="P:cellular detoxification of fluoride"/>
    <property type="evidence" value="ECO:0007669"/>
    <property type="project" value="UniProtKB-UniRule"/>
</dbReference>
<dbReference type="Pfam" id="PF02537">
    <property type="entry name" value="CRCB"/>
    <property type="match status" value="1"/>
</dbReference>
<keyword evidence="8 13" id="KW-0406">Ion transport</keyword>
<gene>
    <name evidence="13" type="primary">fluC</name>
    <name evidence="13" type="synonym">crcB</name>
    <name evidence="14" type="ORF">AWB78_01598</name>
</gene>
<dbReference type="NCBIfam" id="TIGR00494">
    <property type="entry name" value="crcB"/>
    <property type="match status" value="1"/>
</dbReference>
<feature type="transmembrane region" description="Helical" evidence="13">
    <location>
        <begin position="35"/>
        <end position="55"/>
    </location>
</feature>
<dbReference type="NCBIfam" id="NF010792">
    <property type="entry name" value="PRK14196.1"/>
    <property type="match status" value="1"/>
</dbReference>
<keyword evidence="4" id="KW-0997">Cell inner membrane</keyword>
<comment type="similarity">
    <text evidence="11 13">Belongs to the fluoride channel Fluc/FEX (TC 1.A.43) family.</text>
</comment>
<feature type="transmembrane region" description="Helical" evidence="13">
    <location>
        <begin position="103"/>
        <end position="124"/>
    </location>
</feature>
<evidence type="ECO:0000256" key="9">
    <source>
        <dbReference type="ARBA" id="ARBA00023136"/>
    </source>
</evidence>
<evidence type="ECO:0000256" key="3">
    <source>
        <dbReference type="ARBA" id="ARBA00022475"/>
    </source>
</evidence>
<dbReference type="PANTHER" id="PTHR28259">
    <property type="entry name" value="FLUORIDE EXPORT PROTEIN 1-RELATED"/>
    <property type="match status" value="1"/>
</dbReference>
<name>A0A158AFP7_9BURK</name>
<dbReference type="EMBL" id="FCOX02000005">
    <property type="protein sequence ID" value="SAK56633.1"/>
    <property type="molecule type" value="Genomic_DNA"/>
</dbReference>
<evidence type="ECO:0000256" key="7">
    <source>
        <dbReference type="ARBA" id="ARBA00023053"/>
    </source>
</evidence>
<evidence type="ECO:0000313" key="15">
    <source>
        <dbReference type="Proteomes" id="UP000071859"/>
    </source>
</evidence>
<evidence type="ECO:0000256" key="11">
    <source>
        <dbReference type="ARBA" id="ARBA00035120"/>
    </source>
</evidence>
<keyword evidence="3 13" id="KW-1003">Cell membrane</keyword>
<evidence type="ECO:0000313" key="14">
    <source>
        <dbReference type="EMBL" id="SAK56633.1"/>
    </source>
</evidence>
<keyword evidence="6 13" id="KW-1133">Transmembrane helix</keyword>
<keyword evidence="5 13" id="KW-0812">Transmembrane</keyword>
<comment type="catalytic activity">
    <reaction evidence="12">
        <text>fluoride(in) = fluoride(out)</text>
        <dbReference type="Rhea" id="RHEA:76159"/>
        <dbReference type="ChEBI" id="CHEBI:17051"/>
    </reaction>
    <physiologicalReaction direction="left-to-right" evidence="12">
        <dbReference type="Rhea" id="RHEA:76160"/>
    </physiologicalReaction>
</comment>